<dbReference type="Proteomes" id="UP000696573">
    <property type="component" value="Unassembled WGS sequence"/>
</dbReference>
<gene>
    <name evidence="1" type="ORF">CRHIZ90672A_00001673</name>
</gene>
<protein>
    <submittedName>
        <fullName evidence="1">Uncharacterized protein</fullName>
    </submittedName>
</protein>
<name>A0A9N9VJX5_9HYPO</name>
<accession>A0A9N9VJX5</accession>
<evidence type="ECO:0000313" key="2">
    <source>
        <dbReference type="Proteomes" id="UP000696573"/>
    </source>
</evidence>
<proteinExistence type="predicted"/>
<dbReference type="EMBL" id="CABFNQ020000730">
    <property type="protein sequence ID" value="CAH0027707.1"/>
    <property type="molecule type" value="Genomic_DNA"/>
</dbReference>
<sequence>MNVIVAVLSNPAQFLGPNQVCAAAIQRWYPDRASLQLNPRGKLPTKNVKDITPITICYLNVAHEKMGNLIP</sequence>
<reference evidence="1" key="1">
    <citation type="submission" date="2021-10" db="EMBL/GenBank/DDBJ databases">
        <authorList>
            <person name="Piombo E."/>
        </authorList>
    </citation>
    <scope>NUCLEOTIDE SEQUENCE</scope>
</reference>
<evidence type="ECO:0000313" key="1">
    <source>
        <dbReference type="EMBL" id="CAH0027707.1"/>
    </source>
</evidence>
<dbReference type="AlphaFoldDB" id="A0A9N9VJX5"/>
<comment type="caution">
    <text evidence="1">The sequence shown here is derived from an EMBL/GenBank/DDBJ whole genome shotgun (WGS) entry which is preliminary data.</text>
</comment>
<keyword evidence="2" id="KW-1185">Reference proteome</keyword>
<organism evidence="1 2">
    <name type="scientific">Clonostachys rhizophaga</name>
    <dbReference type="NCBI Taxonomy" id="160324"/>
    <lineage>
        <taxon>Eukaryota</taxon>
        <taxon>Fungi</taxon>
        <taxon>Dikarya</taxon>
        <taxon>Ascomycota</taxon>
        <taxon>Pezizomycotina</taxon>
        <taxon>Sordariomycetes</taxon>
        <taxon>Hypocreomycetidae</taxon>
        <taxon>Hypocreales</taxon>
        <taxon>Bionectriaceae</taxon>
        <taxon>Clonostachys</taxon>
    </lineage>
</organism>